<comment type="caution">
    <text evidence="1">The sequence shown here is derived from an EMBL/GenBank/DDBJ whole genome shotgun (WGS) entry which is preliminary data.</text>
</comment>
<reference evidence="1 2" key="1">
    <citation type="submission" date="2016-04" db="EMBL/GenBank/DDBJ databases">
        <title>Multiple horizontal gene transfer events from other fungi enriched the ability of the initially mycotrophic fungus Trichoderma (Ascomycota) to feed on dead plant biomass.</title>
        <authorList>
            <person name="Atanasova L."/>
            <person name="Chenthamara K."/>
            <person name="Zhang J."/>
            <person name="Grujic M."/>
            <person name="Henrissat B."/>
            <person name="Kuo A."/>
            <person name="Aertz A."/>
            <person name="Salamov A."/>
            <person name="Lipzen A."/>
            <person name="Labutti K."/>
            <person name="Barry K."/>
            <person name="Miao Y."/>
            <person name="Rahimi M.J."/>
            <person name="Shen Q."/>
            <person name="Grigoriev I.V."/>
            <person name="Kubicek C.P."/>
            <person name="Druzhinina I.S."/>
        </authorList>
    </citation>
    <scope>NUCLEOTIDE SEQUENCE [LARGE SCALE GENOMIC DNA]</scope>
    <source>
        <strain evidence="1 2">NJAU 4742</strain>
    </source>
</reference>
<organism evidence="1 2">
    <name type="scientific">Trichoderma guizhouense</name>
    <dbReference type="NCBI Taxonomy" id="1491466"/>
    <lineage>
        <taxon>Eukaryota</taxon>
        <taxon>Fungi</taxon>
        <taxon>Dikarya</taxon>
        <taxon>Ascomycota</taxon>
        <taxon>Pezizomycotina</taxon>
        <taxon>Sordariomycetes</taxon>
        <taxon>Hypocreomycetidae</taxon>
        <taxon>Hypocreales</taxon>
        <taxon>Hypocreaceae</taxon>
        <taxon>Trichoderma</taxon>
    </lineage>
</organism>
<protein>
    <submittedName>
        <fullName evidence="1">Uncharacterized protein</fullName>
    </submittedName>
</protein>
<accession>A0A1T3CJ31</accession>
<dbReference type="AlphaFoldDB" id="A0A1T3CJ31"/>
<sequence length="244" mass="28188">MHTELSVSLLQRIIDANGGLDYWNSIQSLSASFQFLGPALESKGFPGPYKAEVTIDTKSQKVVFQRFGDFHGSWCPTRTEAGKIGQDTLDVRENPKEAFNTHTAESKWDIHHLFWFVGYAFWNYFNFPFHLQQNPDIKIRELEPLVRENGEEWPVLEATFPDEYPTHTKIQTYDFDDQYRLRRMRYSVDVLKNNNVPAWHNCFNHAVAGKISYPTLRVVTISAPGVAFLAPFMLMDIKLDVNHA</sequence>
<gene>
    <name evidence="1" type="ORF">A0O28_0108070</name>
</gene>
<evidence type="ECO:0000313" key="1">
    <source>
        <dbReference type="EMBL" id="OPB41110.1"/>
    </source>
</evidence>
<dbReference type="OrthoDB" id="4874998at2759"/>
<dbReference type="EMBL" id="LVVK01000016">
    <property type="protein sequence ID" value="OPB41110.1"/>
    <property type="molecule type" value="Genomic_DNA"/>
</dbReference>
<name>A0A1T3CJ31_9HYPO</name>
<keyword evidence="2" id="KW-1185">Reference proteome</keyword>
<proteinExistence type="predicted"/>
<dbReference type="Proteomes" id="UP000191004">
    <property type="component" value="Unassembled WGS sequence"/>
</dbReference>
<evidence type="ECO:0000313" key="2">
    <source>
        <dbReference type="Proteomes" id="UP000191004"/>
    </source>
</evidence>